<feature type="region of interest" description="Disordered" evidence="1">
    <location>
        <begin position="130"/>
        <end position="157"/>
    </location>
</feature>
<evidence type="ECO:0000313" key="4">
    <source>
        <dbReference type="EMBL" id="RZC78959.1"/>
    </source>
</evidence>
<evidence type="ECO:0000313" key="5">
    <source>
        <dbReference type="Proteomes" id="UP000316621"/>
    </source>
</evidence>
<sequence length="248" mass="28332">MNTHPWSNSSKVSGEGENKYYKNDGLAYVSLSFYGINDMNIVLVLLADTYICKIFTDVVVQHQVPIMGVAPLRIAVQKLQPSVDHFTALHVEFLHDCFLAKCYKTGCSGLFGTSSFPLKLDTIWRLVKRKPGKPPKDEMDANTHASPRASKPTKTCNNNDGSVKKFCVLIQVTLTLLDMLIPRDGWKLLPLDKYHGYCLRRRHLDLVERQVTTVYRSRRKLNDKRYLQVLNWAGQFIFLLDFAAVCVY</sequence>
<dbReference type="InterPro" id="IPR055089">
    <property type="entry name" value="COP9_N"/>
</dbReference>
<gene>
    <name evidence="4" type="ORF">C5167_003173</name>
</gene>
<dbReference type="Proteomes" id="UP000316621">
    <property type="component" value="Chromosome 9"/>
</dbReference>
<dbReference type="EMBL" id="CM010723">
    <property type="protein sequence ID" value="RZC78959.1"/>
    <property type="molecule type" value="Genomic_DNA"/>
</dbReference>
<organism evidence="4 5">
    <name type="scientific">Papaver somniferum</name>
    <name type="common">Opium poppy</name>
    <dbReference type="NCBI Taxonomy" id="3469"/>
    <lineage>
        <taxon>Eukaryota</taxon>
        <taxon>Viridiplantae</taxon>
        <taxon>Streptophyta</taxon>
        <taxon>Embryophyta</taxon>
        <taxon>Tracheophyta</taxon>
        <taxon>Spermatophyta</taxon>
        <taxon>Magnoliopsida</taxon>
        <taxon>Ranunculales</taxon>
        <taxon>Papaveraceae</taxon>
        <taxon>Papaveroideae</taxon>
        <taxon>Papaver</taxon>
    </lineage>
</organism>
<feature type="domain" description="COP9 signalosome complex subunit 3 N-terminal helical repeats" evidence="3">
    <location>
        <begin position="37"/>
        <end position="106"/>
    </location>
</feature>
<proteinExistence type="predicted"/>
<dbReference type="STRING" id="3469.A0A4Y7L3Y8"/>
<keyword evidence="2" id="KW-0472">Membrane</keyword>
<keyword evidence="2" id="KW-0812">Transmembrane</keyword>
<accession>A0A4Y7L3Y8</accession>
<protein>
    <recommendedName>
        <fullName evidence="3">COP9 signalosome complex subunit 3 N-terminal helical repeats domain-containing protein</fullName>
    </recommendedName>
</protein>
<keyword evidence="2" id="KW-1133">Transmembrane helix</keyword>
<evidence type="ECO:0000256" key="1">
    <source>
        <dbReference type="SAM" id="MobiDB-lite"/>
    </source>
</evidence>
<dbReference type="AlphaFoldDB" id="A0A4Y7L3Y8"/>
<reference evidence="4 5" key="1">
    <citation type="journal article" date="2018" name="Science">
        <title>The opium poppy genome and morphinan production.</title>
        <authorList>
            <person name="Guo L."/>
            <person name="Winzer T."/>
            <person name="Yang X."/>
            <person name="Li Y."/>
            <person name="Ning Z."/>
            <person name="He Z."/>
            <person name="Teodor R."/>
            <person name="Lu Y."/>
            <person name="Bowser T.A."/>
            <person name="Graham I.A."/>
            <person name="Ye K."/>
        </authorList>
    </citation>
    <scope>NUCLEOTIDE SEQUENCE [LARGE SCALE GENOMIC DNA]</scope>
    <source>
        <strain evidence="5">cv. HN1</strain>
        <tissue evidence="4">Leaves</tissue>
    </source>
</reference>
<dbReference type="Pfam" id="PF22788">
    <property type="entry name" value="COP9_hel_rpt"/>
    <property type="match status" value="1"/>
</dbReference>
<evidence type="ECO:0000259" key="3">
    <source>
        <dbReference type="Pfam" id="PF22788"/>
    </source>
</evidence>
<feature type="transmembrane region" description="Helical" evidence="2">
    <location>
        <begin position="226"/>
        <end position="245"/>
    </location>
</feature>
<keyword evidence="5" id="KW-1185">Reference proteome</keyword>
<evidence type="ECO:0000256" key="2">
    <source>
        <dbReference type="SAM" id="Phobius"/>
    </source>
</evidence>
<dbReference type="Gramene" id="RZC78959">
    <property type="protein sequence ID" value="RZC78959"/>
    <property type="gene ID" value="C5167_003173"/>
</dbReference>
<name>A0A4Y7L3Y8_PAPSO</name>